<dbReference type="Proteomes" id="UP000823388">
    <property type="component" value="Chromosome 7N"/>
</dbReference>
<protein>
    <submittedName>
        <fullName evidence="1">Uncharacterized protein</fullName>
    </submittedName>
</protein>
<organism evidence="1 2">
    <name type="scientific">Panicum virgatum</name>
    <name type="common">Blackwell switchgrass</name>
    <dbReference type="NCBI Taxonomy" id="38727"/>
    <lineage>
        <taxon>Eukaryota</taxon>
        <taxon>Viridiplantae</taxon>
        <taxon>Streptophyta</taxon>
        <taxon>Embryophyta</taxon>
        <taxon>Tracheophyta</taxon>
        <taxon>Spermatophyta</taxon>
        <taxon>Magnoliopsida</taxon>
        <taxon>Liliopsida</taxon>
        <taxon>Poales</taxon>
        <taxon>Poaceae</taxon>
        <taxon>PACMAD clade</taxon>
        <taxon>Panicoideae</taxon>
        <taxon>Panicodae</taxon>
        <taxon>Paniceae</taxon>
        <taxon>Panicinae</taxon>
        <taxon>Panicum</taxon>
        <taxon>Panicum sect. Hiantes</taxon>
    </lineage>
</organism>
<name>A0A8T0PXL0_PANVG</name>
<sequence length="132" mass="14418">MRGQWRRSRWSRWSYWRSLFSLGLGCAATQSFSTAVVVTTTILMLLMTLPTDHAQHAAALSPARRTDLLSSQQKGRTSAAPAVAFPSRLMSERMGISEASSSMSSWLYGSSRVVSSVIEPVVVLHLSSIIGT</sequence>
<evidence type="ECO:0000313" key="2">
    <source>
        <dbReference type="Proteomes" id="UP000823388"/>
    </source>
</evidence>
<dbReference type="AlphaFoldDB" id="A0A8T0PXL0"/>
<gene>
    <name evidence="1" type="ORF">PVAP13_7NG194000</name>
</gene>
<accession>A0A8T0PXL0</accession>
<proteinExistence type="predicted"/>
<comment type="caution">
    <text evidence="1">The sequence shown here is derived from an EMBL/GenBank/DDBJ whole genome shotgun (WGS) entry which is preliminary data.</text>
</comment>
<keyword evidence="2" id="KW-1185">Reference proteome</keyword>
<reference evidence="1" key="1">
    <citation type="submission" date="2020-05" db="EMBL/GenBank/DDBJ databases">
        <title>WGS assembly of Panicum virgatum.</title>
        <authorList>
            <person name="Lovell J.T."/>
            <person name="Jenkins J."/>
            <person name="Shu S."/>
            <person name="Juenger T.E."/>
            <person name="Schmutz J."/>
        </authorList>
    </citation>
    <scope>NUCLEOTIDE SEQUENCE</scope>
    <source>
        <strain evidence="1">AP13</strain>
    </source>
</reference>
<evidence type="ECO:0000313" key="1">
    <source>
        <dbReference type="EMBL" id="KAG2566400.1"/>
    </source>
</evidence>
<dbReference type="EMBL" id="CM029050">
    <property type="protein sequence ID" value="KAG2566400.1"/>
    <property type="molecule type" value="Genomic_DNA"/>
</dbReference>